<keyword evidence="2" id="KW-0812">Transmembrane</keyword>
<evidence type="ECO:0000259" key="3">
    <source>
        <dbReference type="Pfam" id="PF03816"/>
    </source>
</evidence>
<protein>
    <submittedName>
        <fullName evidence="4">LCP family protein</fullName>
    </submittedName>
</protein>
<proteinExistence type="inferred from homology"/>
<dbReference type="NCBIfam" id="TIGR00350">
    <property type="entry name" value="lytR_cpsA_psr"/>
    <property type="match status" value="1"/>
</dbReference>
<dbReference type="PANTHER" id="PTHR33392">
    <property type="entry name" value="POLYISOPRENYL-TEICHOIC ACID--PEPTIDOGLYCAN TEICHOIC ACID TRANSFERASE TAGU"/>
    <property type="match status" value="1"/>
</dbReference>
<reference evidence="5" key="1">
    <citation type="journal article" date="2019" name="Int. J. Syst. Evol. Microbiol.">
        <title>The Global Catalogue of Microorganisms (GCM) 10K type strain sequencing project: providing services to taxonomists for standard genome sequencing and annotation.</title>
        <authorList>
            <consortium name="The Broad Institute Genomics Platform"/>
            <consortium name="The Broad Institute Genome Sequencing Center for Infectious Disease"/>
            <person name="Wu L."/>
            <person name="Ma J."/>
        </authorList>
    </citation>
    <scope>NUCLEOTIDE SEQUENCE [LARGE SCALE GENOMIC DNA]</scope>
    <source>
        <strain evidence="5">CGMCC 1.15399</strain>
    </source>
</reference>
<comment type="similarity">
    <text evidence="1">Belongs to the LytR/CpsA/Psr (LCP) family.</text>
</comment>
<dbReference type="Pfam" id="PF03816">
    <property type="entry name" value="LytR_cpsA_psr"/>
    <property type="match status" value="1"/>
</dbReference>
<gene>
    <name evidence="4" type="ORF">ACFSJ0_45570</name>
</gene>
<evidence type="ECO:0000256" key="1">
    <source>
        <dbReference type="ARBA" id="ARBA00006068"/>
    </source>
</evidence>
<dbReference type="RefSeq" id="WP_219529144.1">
    <property type="nucleotide sequence ID" value="NZ_JAHKRM010000006.1"/>
</dbReference>
<dbReference type="Proteomes" id="UP001597097">
    <property type="component" value="Unassembled WGS sequence"/>
</dbReference>
<evidence type="ECO:0000313" key="4">
    <source>
        <dbReference type="EMBL" id="MFD1544380.1"/>
    </source>
</evidence>
<dbReference type="PANTHER" id="PTHR33392:SF6">
    <property type="entry name" value="POLYISOPRENYL-TEICHOIC ACID--PEPTIDOGLYCAN TEICHOIC ACID TRANSFERASE TAGU"/>
    <property type="match status" value="1"/>
</dbReference>
<feature type="transmembrane region" description="Helical" evidence="2">
    <location>
        <begin position="39"/>
        <end position="62"/>
    </location>
</feature>
<name>A0ABW4GP25_9ACTN</name>
<dbReference type="InterPro" id="IPR004474">
    <property type="entry name" value="LytR_CpsA_psr"/>
</dbReference>
<keyword evidence="5" id="KW-1185">Reference proteome</keyword>
<sequence>MDDLKMLRDLGRELEHQPPPTLVRQRQRLLQARPRRGRVTWLMTGLVAVATMAAVAVPTLLLSGRQTVSPPTGARPANVSGALNVLLVGSDSQAGSERFDNGARSDTLLLLHLPADRKNVTVVAFQRDSMVQIPACGSQPPRRAMINSAFNVGGLACSVKTIESLTKVRVDHMMELEFSGVAPVVDALGGVEVTLPQAVDDKNTKLKLSAGKHVLNGEQALGYLRLRRYGDGSDIQRIKRQQVLMTSMLKKAKQRLKDPAAMRDFLTTASKSIKTDAEFDLDTMIGIAGTLDKSKVRFTMVPWRPDPDDQNRIVWKQPDAERLFATLR</sequence>
<organism evidence="4 5">
    <name type="scientific">Nonomuraea guangzhouensis</name>
    <dbReference type="NCBI Taxonomy" id="1291555"/>
    <lineage>
        <taxon>Bacteria</taxon>
        <taxon>Bacillati</taxon>
        <taxon>Actinomycetota</taxon>
        <taxon>Actinomycetes</taxon>
        <taxon>Streptosporangiales</taxon>
        <taxon>Streptosporangiaceae</taxon>
        <taxon>Nonomuraea</taxon>
    </lineage>
</organism>
<comment type="caution">
    <text evidence="4">The sequence shown here is derived from an EMBL/GenBank/DDBJ whole genome shotgun (WGS) entry which is preliminary data.</text>
</comment>
<dbReference type="EMBL" id="JBHUCM010000044">
    <property type="protein sequence ID" value="MFD1544380.1"/>
    <property type="molecule type" value="Genomic_DNA"/>
</dbReference>
<keyword evidence="2" id="KW-0472">Membrane</keyword>
<evidence type="ECO:0000313" key="5">
    <source>
        <dbReference type="Proteomes" id="UP001597097"/>
    </source>
</evidence>
<feature type="domain" description="Cell envelope-related transcriptional attenuator" evidence="3">
    <location>
        <begin position="104"/>
        <end position="253"/>
    </location>
</feature>
<keyword evidence="2" id="KW-1133">Transmembrane helix</keyword>
<evidence type="ECO:0000256" key="2">
    <source>
        <dbReference type="SAM" id="Phobius"/>
    </source>
</evidence>
<accession>A0ABW4GP25</accession>
<dbReference type="InterPro" id="IPR050922">
    <property type="entry name" value="LytR/CpsA/Psr_CW_biosynth"/>
</dbReference>